<organism evidence="2 3">
    <name type="scientific">Corynebacterium guangdongense</name>
    <dbReference type="NCBI Taxonomy" id="1783348"/>
    <lineage>
        <taxon>Bacteria</taxon>
        <taxon>Bacillati</taxon>
        <taxon>Actinomycetota</taxon>
        <taxon>Actinomycetes</taxon>
        <taxon>Mycobacteriales</taxon>
        <taxon>Corynebacteriaceae</taxon>
        <taxon>Corynebacterium</taxon>
    </lineage>
</organism>
<gene>
    <name evidence="2" type="ORF">J2S39_000199</name>
</gene>
<reference evidence="2" key="1">
    <citation type="submission" date="2023-07" db="EMBL/GenBank/DDBJ databases">
        <title>Sequencing the genomes of 1000 actinobacteria strains.</title>
        <authorList>
            <person name="Klenk H.-P."/>
        </authorList>
    </citation>
    <scope>NUCLEOTIDE SEQUENCE</scope>
    <source>
        <strain evidence="2">DSM 107476</strain>
    </source>
</reference>
<dbReference type="EMBL" id="JAVDXZ010000001">
    <property type="protein sequence ID" value="MDR7328523.1"/>
    <property type="molecule type" value="Genomic_DNA"/>
</dbReference>
<evidence type="ECO:0000313" key="3">
    <source>
        <dbReference type="Proteomes" id="UP001180840"/>
    </source>
</evidence>
<feature type="transmembrane region" description="Helical" evidence="1">
    <location>
        <begin position="132"/>
        <end position="154"/>
    </location>
</feature>
<keyword evidence="1" id="KW-0812">Transmembrane</keyword>
<sequence>MSAAADLGRLSGVSATEWVRCTRSGEVSVVDGVEAVPPTLAVRRDADAALLALVALAVGVGAVMALANLWPVLTPLLLLVWAVAAAVQVYSGLLLPRGWVLLPGALLQLVGALAGLQIASGASDLLARIDPFSFFNLLGPGLLLSVISFGVITLRRFRGGAR</sequence>
<feature type="transmembrane region" description="Helical" evidence="1">
    <location>
        <begin position="100"/>
        <end position="120"/>
    </location>
</feature>
<keyword evidence="3" id="KW-1185">Reference proteome</keyword>
<keyword evidence="1" id="KW-1133">Transmembrane helix</keyword>
<keyword evidence="1" id="KW-0472">Membrane</keyword>
<evidence type="ECO:0000313" key="2">
    <source>
        <dbReference type="EMBL" id="MDR7328523.1"/>
    </source>
</evidence>
<evidence type="ECO:0000256" key="1">
    <source>
        <dbReference type="SAM" id="Phobius"/>
    </source>
</evidence>
<name>A0ABU1ZUB7_9CORY</name>
<comment type="caution">
    <text evidence="2">The sequence shown here is derived from an EMBL/GenBank/DDBJ whole genome shotgun (WGS) entry which is preliminary data.</text>
</comment>
<feature type="transmembrane region" description="Helical" evidence="1">
    <location>
        <begin position="76"/>
        <end position="93"/>
    </location>
</feature>
<feature type="transmembrane region" description="Helical" evidence="1">
    <location>
        <begin position="48"/>
        <end position="70"/>
    </location>
</feature>
<dbReference type="RefSeq" id="WP_290197388.1">
    <property type="nucleotide sequence ID" value="NZ_CP047654.1"/>
</dbReference>
<proteinExistence type="predicted"/>
<dbReference type="Proteomes" id="UP001180840">
    <property type="component" value="Unassembled WGS sequence"/>
</dbReference>
<accession>A0ABU1ZUB7</accession>
<protein>
    <submittedName>
        <fullName evidence="2">Uncharacterized protein</fullName>
    </submittedName>
</protein>